<evidence type="ECO:0000256" key="3">
    <source>
        <dbReference type="PROSITE-ProRule" id="PRU00335"/>
    </source>
</evidence>
<evidence type="ECO:0000313" key="4">
    <source>
        <dbReference type="EMBL" id="KWU54226.1"/>
    </source>
</evidence>
<sequence length="196" mass="23012">MKDHPKSRVDPRVIRTRQLIKEALIDLLQEMEISKITVNKLAERATINRVTFYLHYRDIHDMLEKMAQEMVEDIEKIMTSTENLSDSSEDIEWLKLVDLLEYIADNAKFYKVVLGSRRTPIFTERLLNTLSDKITERTESDSFLITKDIPKDIAIWYGSSALIGTIVKWLHRDMPYTPQFLAKKLYILFKSSNKEV</sequence>
<evidence type="ECO:0000313" key="5">
    <source>
        <dbReference type="Proteomes" id="UP000065797"/>
    </source>
</evidence>
<proteinExistence type="predicted"/>
<dbReference type="PROSITE" id="PS50977">
    <property type="entry name" value="HTH_TETR_2"/>
    <property type="match status" value="1"/>
</dbReference>
<protein>
    <submittedName>
        <fullName evidence="4">TetR family transcriptional regulator</fullName>
    </submittedName>
</protein>
<comment type="caution">
    <text evidence="4">The sequence shown here is derived from an EMBL/GenBank/DDBJ whole genome shotgun (WGS) entry which is preliminary data.</text>
</comment>
<dbReference type="Proteomes" id="UP000065797">
    <property type="component" value="Unassembled WGS sequence"/>
</dbReference>
<dbReference type="PANTHER" id="PTHR43479:SF23">
    <property type="entry name" value="HTH TETR-TYPE DOMAIN-CONTAINING PROTEIN"/>
    <property type="match status" value="1"/>
</dbReference>
<organism evidence="4 5">
    <name type="scientific">Bacillus mycoides</name>
    <dbReference type="NCBI Taxonomy" id="1405"/>
    <lineage>
        <taxon>Bacteria</taxon>
        <taxon>Bacillati</taxon>
        <taxon>Bacillota</taxon>
        <taxon>Bacilli</taxon>
        <taxon>Bacillales</taxon>
        <taxon>Bacillaceae</taxon>
        <taxon>Bacillus</taxon>
        <taxon>Bacillus cereus group</taxon>
    </lineage>
</organism>
<evidence type="ECO:0000256" key="1">
    <source>
        <dbReference type="ARBA" id="ARBA00022491"/>
    </source>
</evidence>
<evidence type="ECO:0000256" key="2">
    <source>
        <dbReference type="ARBA" id="ARBA00023125"/>
    </source>
</evidence>
<dbReference type="RefSeq" id="WP_060752030.1">
    <property type="nucleotide sequence ID" value="NZ_CAKJWQ010000012.1"/>
</dbReference>
<dbReference type="SUPFAM" id="SSF46689">
    <property type="entry name" value="Homeodomain-like"/>
    <property type="match status" value="1"/>
</dbReference>
<dbReference type="Pfam" id="PF14278">
    <property type="entry name" value="TetR_C_8"/>
    <property type="match status" value="1"/>
</dbReference>
<dbReference type="InterPro" id="IPR039532">
    <property type="entry name" value="TetR_C_Firmicutes"/>
</dbReference>
<dbReference type="AlphaFoldDB" id="A0A120EBD9"/>
<dbReference type="PANTHER" id="PTHR43479">
    <property type="entry name" value="ACREF/ENVCD OPERON REPRESSOR-RELATED"/>
    <property type="match status" value="1"/>
</dbReference>
<feature type="DNA-binding region" description="H-T-H motif" evidence="3">
    <location>
        <begin position="37"/>
        <end position="56"/>
    </location>
</feature>
<dbReference type="InterPro" id="IPR009057">
    <property type="entry name" value="Homeodomain-like_sf"/>
</dbReference>
<name>A0A120EBD9_BACMY</name>
<keyword evidence="1" id="KW-0678">Repressor</keyword>
<dbReference type="InterPro" id="IPR050624">
    <property type="entry name" value="HTH-type_Tx_Regulator"/>
</dbReference>
<dbReference type="Gene3D" id="1.10.357.10">
    <property type="entry name" value="Tetracycline Repressor, domain 2"/>
    <property type="match status" value="1"/>
</dbReference>
<dbReference type="GO" id="GO:0003677">
    <property type="term" value="F:DNA binding"/>
    <property type="evidence" value="ECO:0007669"/>
    <property type="project" value="UniProtKB-UniRule"/>
</dbReference>
<keyword evidence="2 3" id="KW-0238">DNA-binding</keyword>
<reference evidence="4 5" key="1">
    <citation type="submission" date="2016-01" db="EMBL/GenBank/DDBJ databases">
        <authorList>
            <person name="McClelland M."/>
            <person name="Jain A."/>
            <person name="Saraogi P."/>
            <person name="Mendelson R."/>
            <person name="Westerman R."/>
            <person name="SanMiguel P."/>
            <person name="Csonka L."/>
        </authorList>
    </citation>
    <scope>NUCLEOTIDE SEQUENCE [LARGE SCALE GENOMIC DNA]</scope>
    <source>
        <strain evidence="4 5">PE8-15</strain>
    </source>
</reference>
<gene>
    <name evidence="4" type="ORF">AWW70_27125</name>
</gene>
<dbReference type="InterPro" id="IPR001647">
    <property type="entry name" value="HTH_TetR"/>
</dbReference>
<dbReference type="EMBL" id="LRPH01000104">
    <property type="protein sequence ID" value="KWU54226.1"/>
    <property type="molecule type" value="Genomic_DNA"/>
</dbReference>
<accession>A0A120EBD9</accession>